<dbReference type="AlphaFoldDB" id="A0A6F8T2N1"/>
<protein>
    <submittedName>
        <fullName evidence="1">Uncharacterized protein</fullName>
    </submittedName>
</protein>
<sequence length="462" mass="53196">MNNQFVTMMPNIVSFNPPSQTQIAENKQRYKPCDAHLEIMLSDLYDLTEDIYAGLCKVTKKPDDVSFERFKKTLYVKAILFNHLVSGKLLLDRIFDDLEKECATNFLCTHIIKDELLKKNLCPKYYKCSAMIHKAPDDDEIEEVYYFPIISKEILAVKYPIEILTQILTQQLQKHDVNIAISHRTAATFLKTNGWFAFFGVVPEEAALRILKQGMIFIDPPDYPDTDSRLHGAFGHAIQEYLNSKLLEGGHLGNLQVHGEPDITERDLVKADAWLLKKGGLKGVSSLFDIMRERRPDKFKLLNVYPDEVYGFTSPDFLNQYLMLNPFRFPTLSTLLYNQYALGTLAYFKLTPGFDRLSQQEKLDIMNIHNRHRTLSNDLGSFISQNPDVYIPYSSQTGHHGVMLKTAQKKEMLFHFVRTVDDSESYIRARKKAESSLVHTAKKFHADEALIIDSPAFFQFQK</sequence>
<evidence type="ECO:0000313" key="2">
    <source>
        <dbReference type="Proteomes" id="UP000502894"/>
    </source>
</evidence>
<gene>
    <name evidence="1" type="ORF">TUM19329_10500</name>
</gene>
<dbReference type="RefSeq" id="WP_173236507.1">
    <property type="nucleotide sequence ID" value="NZ_AP022839.1"/>
</dbReference>
<organism evidence="1 2">
    <name type="scientific">Legionella antarctica</name>
    <dbReference type="NCBI Taxonomy" id="2708020"/>
    <lineage>
        <taxon>Bacteria</taxon>
        <taxon>Pseudomonadati</taxon>
        <taxon>Pseudomonadota</taxon>
        <taxon>Gammaproteobacteria</taxon>
        <taxon>Legionellales</taxon>
        <taxon>Legionellaceae</taxon>
        <taxon>Legionella</taxon>
    </lineage>
</organism>
<evidence type="ECO:0000313" key="1">
    <source>
        <dbReference type="EMBL" id="BCA94689.1"/>
    </source>
</evidence>
<name>A0A6F8T2N1_9GAMM</name>
<dbReference type="EMBL" id="AP022839">
    <property type="protein sequence ID" value="BCA94689.1"/>
    <property type="molecule type" value="Genomic_DNA"/>
</dbReference>
<dbReference type="Proteomes" id="UP000502894">
    <property type="component" value="Chromosome"/>
</dbReference>
<proteinExistence type="predicted"/>
<dbReference type="KEGG" id="lant:TUM19329_10500"/>
<accession>A0A6F8T2N1</accession>
<keyword evidence="2" id="KW-1185">Reference proteome</keyword>
<reference evidence="1" key="1">
    <citation type="journal article" date="2020" name="Microbiol. Resour. Announc.">
        <title>Complete Genome Sequence of Novel Psychrotolerant Legionella Strain TUM19329, Isolated from Antarctic Lake Sediment.</title>
        <authorList>
            <person name="Shimada S."/>
            <person name="Nakai R."/>
            <person name="Aoki K."/>
            <person name="Shimoeda N."/>
            <person name="Ohno G."/>
            <person name="Miyazaki Y."/>
            <person name="Kudoh S."/>
            <person name="Imura S."/>
            <person name="Watanabe K."/>
            <person name="Ishii Y."/>
            <person name="Tateda K."/>
        </authorList>
    </citation>
    <scope>NUCLEOTIDE SEQUENCE [LARGE SCALE GENOMIC DNA]</scope>
    <source>
        <strain evidence="1">TUM19329</strain>
    </source>
</reference>